<comment type="similarity">
    <text evidence="1">Belongs to the AHA1 family.</text>
</comment>
<dbReference type="RefSeq" id="WP_229898024.1">
    <property type="nucleotide sequence ID" value="NZ_BMVC01000007.1"/>
</dbReference>
<evidence type="ECO:0000313" key="4">
    <source>
        <dbReference type="Proteomes" id="UP000638353"/>
    </source>
</evidence>
<accession>A0A918WZH4</accession>
<dbReference type="InterPro" id="IPR013538">
    <property type="entry name" value="ASHA1/2-like_C"/>
</dbReference>
<proteinExistence type="inferred from homology"/>
<dbReference type="SUPFAM" id="SSF55961">
    <property type="entry name" value="Bet v1-like"/>
    <property type="match status" value="1"/>
</dbReference>
<dbReference type="EMBL" id="BMVC01000007">
    <property type="protein sequence ID" value="GHC98266.1"/>
    <property type="molecule type" value="Genomic_DNA"/>
</dbReference>
<organism evidence="3 4">
    <name type="scientific">Streptomyces finlayi</name>
    <dbReference type="NCBI Taxonomy" id="67296"/>
    <lineage>
        <taxon>Bacteria</taxon>
        <taxon>Bacillati</taxon>
        <taxon>Actinomycetota</taxon>
        <taxon>Actinomycetes</taxon>
        <taxon>Kitasatosporales</taxon>
        <taxon>Streptomycetaceae</taxon>
        <taxon>Streptomyces</taxon>
    </lineage>
</organism>
<feature type="domain" description="Activator of Hsp90 ATPase homologue 1/2-like C-terminal" evidence="2">
    <location>
        <begin position="19"/>
        <end position="158"/>
    </location>
</feature>
<evidence type="ECO:0000259" key="2">
    <source>
        <dbReference type="Pfam" id="PF08327"/>
    </source>
</evidence>
<evidence type="ECO:0000313" key="3">
    <source>
        <dbReference type="EMBL" id="GHC98266.1"/>
    </source>
</evidence>
<sequence length="167" mass="18548">MDSTDMDRTVAFDYTVYVRASPDQVWQALTDPAQTVRYWGLTLASDWKPGSPVVWQGMGLGDPDPEQVVLAAEPGRRLALTWHTFTPAFAEAVGMDEDLRARISAEPRSKFSYDIEPAGPDVTRLHLVHDGFEPDSTVLAMIREGWPSVLSSLKSFLETGEPLPELE</sequence>
<reference evidence="3" key="1">
    <citation type="journal article" date="2014" name="Int. J. Syst. Evol. Microbiol.">
        <title>Complete genome sequence of Corynebacterium casei LMG S-19264T (=DSM 44701T), isolated from a smear-ripened cheese.</title>
        <authorList>
            <consortium name="US DOE Joint Genome Institute (JGI-PGF)"/>
            <person name="Walter F."/>
            <person name="Albersmeier A."/>
            <person name="Kalinowski J."/>
            <person name="Ruckert C."/>
        </authorList>
    </citation>
    <scope>NUCLEOTIDE SEQUENCE</scope>
    <source>
        <strain evidence="3">JCM 4637</strain>
    </source>
</reference>
<dbReference type="InterPro" id="IPR023393">
    <property type="entry name" value="START-like_dom_sf"/>
</dbReference>
<evidence type="ECO:0000256" key="1">
    <source>
        <dbReference type="ARBA" id="ARBA00006817"/>
    </source>
</evidence>
<protein>
    <recommendedName>
        <fullName evidence="2">Activator of Hsp90 ATPase homologue 1/2-like C-terminal domain-containing protein</fullName>
    </recommendedName>
</protein>
<dbReference type="Pfam" id="PF08327">
    <property type="entry name" value="AHSA1"/>
    <property type="match status" value="1"/>
</dbReference>
<reference evidence="3" key="2">
    <citation type="submission" date="2020-09" db="EMBL/GenBank/DDBJ databases">
        <authorList>
            <person name="Sun Q."/>
            <person name="Ohkuma M."/>
        </authorList>
    </citation>
    <scope>NUCLEOTIDE SEQUENCE</scope>
    <source>
        <strain evidence="3">JCM 4637</strain>
    </source>
</reference>
<dbReference type="Gene3D" id="3.30.530.20">
    <property type="match status" value="1"/>
</dbReference>
<dbReference type="Proteomes" id="UP000638353">
    <property type="component" value="Unassembled WGS sequence"/>
</dbReference>
<name>A0A918WZH4_9ACTN</name>
<dbReference type="AlphaFoldDB" id="A0A918WZH4"/>
<gene>
    <name evidence="3" type="ORF">GCM10010334_40600</name>
</gene>
<comment type="caution">
    <text evidence="3">The sequence shown here is derived from an EMBL/GenBank/DDBJ whole genome shotgun (WGS) entry which is preliminary data.</text>
</comment>
<dbReference type="CDD" id="cd08893">
    <property type="entry name" value="SRPBCC_CalC_Aha1-like_GntR-HTH"/>
    <property type="match status" value="1"/>
</dbReference>